<dbReference type="InterPro" id="IPR001619">
    <property type="entry name" value="Sec1-like"/>
</dbReference>
<dbReference type="Pfam" id="PF00995">
    <property type="entry name" value="Sec1"/>
    <property type="match status" value="1"/>
</dbReference>
<dbReference type="Proteomes" id="UP001432027">
    <property type="component" value="Unassembled WGS sequence"/>
</dbReference>
<accession>A0AAV5T390</accession>
<comment type="caution">
    <text evidence="2">The sequence shown here is derived from an EMBL/GenBank/DDBJ whole genome shotgun (WGS) entry which is preliminary data.</text>
</comment>
<organism evidence="2 4">
    <name type="scientific">Pristionchus entomophagus</name>
    <dbReference type="NCBI Taxonomy" id="358040"/>
    <lineage>
        <taxon>Eukaryota</taxon>
        <taxon>Metazoa</taxon>
        <taxon>Ecdysozoa</taxon>
        <taxon>Nematoda</taxon>
        <taxon>Chromadorea</taxon>
        <taxon>Rhabditida</taxon>
        <taxon>Rhabditina</taxon>
        <taxon>Diplogasteromorpha</taxon>
        <taxon>Diplogasteroidea</taxon>
        <taxon>Neodiplogasteridae</taxon>
        <taxon>Pristionchus</taxon>
    </lineage>
</organism>
<dbReference type="GO" id="GO:0016192">
    <property type="term" value="P:vesicle-mediated transport"/>
    <property type="evidence" value="ECO:0007669"/>
    <property type="project" value="InterPro"/>
</dbReference>
<dbReference type="EMBL" id="BTSX01000087">
    <property type="protein sequence ID" value="GMT08437.1"/>
    <property type="molecule type" value="Genomic_DNA"/>
</dbReference>
<evidence type="ECO:0000313" key="3">
    <source>
        <dbReference type="EMBL" id="GMT08437.1"/>
    </source>
</evidence>
<dbReference type="InterPro" id="IPR027482">
    <property type="entry name" value="Sec1-like_dom2"/>
</dbReference>
<sequence>FKNNTIQSFGVDALNQFVKMQKIGLIREKDATRFIPSYASMLFSQQKKQYNLMPENVDIDLPSDSAYAYHYYSSVVVRMIEEGVKTKWVGWNTLKGNSDVEMHNGEGGAEEEGSTAVFVVGGVTRAEIAGLRQMKDIGLIASSSIVNRESIFDSLTNIL</sequence>
<dbReference type="EMBL" id="BTSX01000003">
    <property type="protein sequence ID" value="GMS89960.1"/>
    <property type="molecule type" value="Genomic_DNA"/>
</dbReference>
<feature type="non-terminal residue" evidence="2">
    <location>
        <position position="1"/>
    </location>
</feature>
<evidence type="ECO:0000256" key="1">
    <source>
        <dbReference type="ARBA" id="ARBA00009884"/>
    </source>
</evidence>
<dbReference type="InterPro" id="IPR036045">
    <property type="entry name" value="Sec1-like_sf"/>
</dbReference>
<dbReference type="Gene3D" id="3.40.50.1910">
    <property type="match status" value="1"/>
</dbReference>
<dbReference type="SUPFAM" id="SSF56815">
    <property type="entry name" value="Sec1/munc18-like (SM) proteins"/>
    <property type="match status" value="1"/>
</dbReference>
<protein>
    <submittedName>
        <fullName evidence="2">Uncharacterized protein</fullName>
    </submittedName>
</protein>
<gene>
    <name evidence="2" type="ORF">PENTCL1PPCAC_12135</name>
    <name evidence="3" type="ORF">PENTCL1PPCAC_30611</name>
</gene>
<dbReference type="AlphaFoldDB" id="A0AAV5T390"/>
<keyword evidence="4" id="KW-1185">Reference proteome</keyword>
<evidence type="ECO:0000313" key="4">
    <source>
        <dbReference type="Proteomes" id="UP001432027"/>
    </source>
</evidence>
<evidence type="ECO:0000313" key="2">
    <source>
        <dbReference type="EMBL" id="GMS89960.1"/>
    </source>
</evidence>
<reference evidence="2" key="1">
    <citation type="submission" date="2023-10" db="EMBL/GenBank/DDBJ databases">
        <title>Genome assembly of Pristionchus species.</title>
        <authorList>
            <person name="Yoshida K."/>
            <person name="Sommer R.J."/>
        </authorList>
    </citation>
    <scope>NUCLEOTIDE SEQUENCE</scope>
    <source>
        <strain evidence="2">RS0144</strain>
    </source>
</reference>
<proteinExistence type="inferred from homology"/>
<comment type="similarity">
    <text evidence="1">Belongs to the STXBP/unc-18/SEC1 family.</text>
</comment>
<name>A0AAV5T390_9BILA</name>